<dbReference type="RefSeq" id="WP_278018351.1">
    <property type="nucleotide sequence ID" value="NZ_JARRRY010000009.1"/>
</dbReference>
<dbReference type="InterPro" id="IPR041677">
    <property type="entry name" value="DNA2/NAM7_AAA_11"/>
</dbReference>
<sequence length="693" mass="78441">MQVIKEWYIALDAEVKELKSRGGAGYTIVNGSFLYRDSKASIYIFQLTTELFFPSDTPVRVEVDGENVNGEILGTEGFEIEIKLDTYIGETVKEAKLFSEPWQLLEELSDRLSEAEQAPERLKRVQRVMNGTGPVRHAEKMNGPHFELIYRSYYNDVTYVWGPPGTGKTYHLSRVVAQHAIKEKSVLVLAHSNAAVDVLMLEVTRLLTARDEWRDGEVIRYGYSQDEAVQAHPSLLAAKLADPALQSEREELLARRHDLKSRGRLTKQDERELSELRKAARKLRLELKEQEEKQAERAKVIGATLTKCAIDPALYQRTYDLVVVDEVSMAYVPQIAFAASLGKRIVVCGDFKQLPPIAMSRHPLVEKWLREDIFHHVGIESKLLHPHLYMLKEQRRMHPDISSFTNSFIYEGRVFDHESAHERSEIAAKGPFPGKATLLLDTQDMGAHALTDAVSRSRYNIVSGLMSLHLAMQYAKQGLSVGIVTPYKAQARFLSVCARELHATGVTIATVHRFQGSERDVIIFDVVDSEPQERPGVLFFNKNNQRLINVAVTRARGKFIQIADVAYTENQLAKRLALSQLTLHLKRQGRLTRERAFLEDVASKKLRWFPGESPYLYKDIRSAKESILISAPQQMSKRLRAELKHAGVSVKIGKAPTFSVLIDNTILWTGAETTVRLRAPETVTLLKSYLTGR</sequence>
<dbReference type="PANTHER" id="PTHR43788:SF8">
    <property type="entry name" value="DNA-BINDING PROTEIN SMUBP-2"/>
    <property type="match status" value="1"/>
</dbReference>
<keyword evidence="10" id="KW-1185">Reference proteome</keyword>
<evidence type="ECO:0000256" key="5">
    <source>
        <dbReference type="ARBA" id="ARBA00022840"/>
    </source>
</evidence>
<keyword evidence="5" id="KW-0067">ATP-binding</keyword>
<comment type="similarity">
    <text evidence="1">Belongs to the DNA2/NAM7 helicase family.</text>
</comment>
<evidence type="ECO:0000256" key="1">
    <source>
        <dbReference type="ARBA" id="ARBA00007913"/>
    </source>
</evidence>
<dbReference type="SUPFAM" id="SSF52540">
    <property type="entry name" value="P-loop containing nucleoside triphosphate hydrolases"/>
    <property type="match status" value="1"/>
</dbReference>
<evidence type="ECO:0000313" key="10">
    <source>
        <dbReference type="Proteomes" id="UP001218246"/>
    </source>
</evidence>
<dbReference type="PANTHER" id="PTHR43788">
    <property type="entry name" value="DNA2/NAM7 HELICASE FAMILY MEMBER"/>
    <property type="match status" value="1"/>
</dbReference>
<keyword evidence="4" id="KW-0347">Helicase</keyword>
<accession>A0ABT6H379</accession>
<gene>
    <name evidence="9" type="ORF">P6P90_07695</name>
</gene>
<evidence type="ECO:0000259" key="7">
    <source>
        <dbReference type="Pfam" id="PF13086"/>
    </source>
</evidence>
<evidence type="ECO:0000259" key="8">
    <source>
        <dbReference type="Pfam" id="PF13087"/>
    </source>
</evidence>
<dbReference type="CDD" id="cd18808">
    <property type="entry name" value="SF1_C_Upf1"/>
    <property type="match status" value="1"/>
</dbReference>
<evidence type="ECO:0000313" key="9">
    <source>
        <dbReference type="EMBL" id="MDG5753854.1"/>
    </source>
</evidence>
<proteinExistence type="inferred from homology"/>
<evidence type="ECO:0000256" key="3">
    <source>
        <dbReference type="ARBA" id="ARBA00022801"/>
    </source>
</evidence>
<name>A0ABT6H379_9BACI</name>
<dbReference type="InterPro" id="IPR047187">
    <property type="entry name" value="SF1_C_Upf1"/>
</dbReference>
<reference evidence="9 10" key="1">
    <citation type="submission" date="2023-04" db="EMBL/GenBank/DDBJ databases">
        <title>Ectobacillus antri isolated from activated sludge.</title>
        <authorList>
            <person name="Yan P."/>
            <person name="Liu X."/>
        </authorList>
    </citation>
    <scope>NUCLEOTIDE SEQUENCE [LARGE SCALE GENOMIC DNA]</scope>
    <source>
        <strain evidence="9 10">C18H</strain>
    </source>
</reference>
<feature type="coiled-coil region" evidence="6">
    <location>
        <begin position="266"/>
        <end position="296"/>
    </location>
</feature>
<evidence type="ECO:0000256" key="4">
    <source>
        <dbReference type="ARBA" id="ARBA00022806"/>
    </source>
</evidence>
<keyword evidence="3" id="KW-0378">Hydrolase</keyword>
<dbReference type="EMBL" id="JARULN010000004">
    <property type="protein sequence ID" value="MDG5753854.1"/>
    <property type="molecule type" value="Genomic_DNA"/>
</dbReference>
<protein>
    <submittedName>
        <fullName evidence="9">AAA domain-containing protein</fullName>
    </submittedName>
</protein>
<dbReference type="InterPro" id="IPR041679">
    <property type="entry name" value="DNA2/NAM7-like_C"/>
</dbReference>
<organism evidence="9 10">
    <name type="scientific">Ectobacillus antri</name>
    <dbReference type="NCBI Taxonomy" id="2486280"/>
    <lineage>
        <taxon>Bacteria</taxon>
        <taxon>Bacillati</taxon>
        <taxon>Bacillota</taxon>
        <taxon>Bacilli</taxon>
        <taxon>Bacillales</taxon>
        <taxon>Bacillaceae</taxon>
        <taxon>Ectobacillus</taxon>
    </lineage>
</organism>
<keyword evidence="2" id="KW-0547">Nucleotide-binding</keyword>
<dbReference type="InterPro" id="IPR050534">
    <property type="entry name" value="Coronavir_polyprotein_1ab"/>
</dbReference>
<feature type="domain" description="DNA2/NAM7 helicase-like C-terminal" evidence="8">
    <location>
        <begin position="387"/>
        <end position="564"/>
    </location>
</feature>
<feature type="domain" description="DNA2/NAM7 helicase helicase" evidence="7">
    <location>
        <begin position="156"/>
        <end position="360"/>
    </location>
</feature>
<comment type="caution">
    <text evidence="9">The sequence shown here is derived from an EMBL/GenBank/DDBJ whole genome shotgun (WGS) entry which is preliminary data.</text>
</comment>
<evidence type="ECO:0000256" key="6">
    <source>
        <dbReference type="SAM" id="Coils"/>
    </source>
</evidence>
<dbReference type="Pfam" id="PF13087">
    <property type="entry name" value="AAA_12"/>
    <property type="match status" value="1"/>
</dbReference>
<keyword evidence="6" id="KW-0175">Coiled coil</keyword>
<evidence type="ECO:0000256" key="2">
    <source>
        <dbReference type="ARBA" id="ARBA00022741"/>
    </source>
</evidence>
<dbReference type="Gene3D" id="3.40.50.300">
    <property type="entry name" value="P-loop containing nucleotide triphosphate hydrolases"/>
    <property type="match status" value="2"/>
</dbReference>
<dbReference type="Pfam" id="PF13086">
    <property type="entry name" value="AAA_11"/>
    <property type="match status" value="1"/>
</dbReference>
<dbReference type="Proteomes" id="UP001218246">
    <property type="component" value="Unassembled WGS sequence"/>
</dbReference>
<dbReference type="InterPro" id="IPR027417">
    <property type="entry name" value="P-loop_NTPase"/>
</dbReference>